<dbReference type="InterPro" id="IPR058163">
    <property type="entry name" value="LysR-type_TF_proteobact-type"/>
</dbReference>
<dbReference type="GO" id="GO:0003700">
    <property type="term" value="F:DNA-binding transcription factor activity"/>
    <property type="evidence" value="ECO:0007669"/>
    <property type="project" value="InterPro"/>
</dbReference>
<protein>
    <submittedName>
        <fullName evidence="6">LysR family transcriptional regulator</fullName>
    </submittedName>
    <submittedName>
        <fullName evidence="7">LysR substrate-binding domain-containing protein</fullName>
    </submittedName>
</protein>
<dbReference type="FunFam" id="1.10.10.10:FF:000001">
    <property type="entry name" value="LysR family transcriptional regulator"/>
    <property type="match status" value="1"/>
</dbReference>
<dbReference type="InterPro" id="IPR005119">
    <property type="entry name" value="LysR_subst-bd"/>
</dbReference>
<evidence type="ECO:0000259" key="5">
    <source>
        <dbReference type="PROSITE" id="PS50931"/>
    </source>
</evidence>
<evidence type="ECO:0000313" key="9">
    <source>
        <dbReference type="Proteomes" id="UP001227386"/>
    </source>
</evidence>
<organism evidence="6 8">
    <name type="scientific">Pseudomonas viciae</name>
    <dbReference type="NCBI Taxonomy" id="2505979"/>
    <lineage>
        <taxon>Bacteria</taxon>
        <taxon>Pseudomonadati</taxon>
        <taxon>Pseudomonadota</taxon>
        <taxon>Gammaproteobacteria</taxon>
        <taxon>Pseudomonadales</taxon>
        <taxon>Pseudomonadaceae</taxon>
        <taxon>Pseudomonas</taxon>
    </lineage>
</organism>
<evidence type="ECO:0000256" key="4">
    <source>
        <dbReference type="ARBA" id="ARBA00023163"/>
    </source>
</evidence>
<reference evidence="6" key="3">
    <citation type="submission" date="2019-01" db="EMBL/GenBank/DDBJ databases">
        <authorList>
            <person name="Zhang L."/>
        </authorList>
    </citation>
    <scope>NUCLEOTIDE SEQUENCE</scope>
    <source>
        <strain evidence="6">11K1</strain>
    </source>
</reference>
<dbReference type="Proteomes" id="UP000296468">
    <property type="component" value="Chromosome"/>
</dbReference>
<dbReference type="AlphaFoldDB" id="A0A4P7PG92"/>
<sequence>MQDLNDLYYFAKVVEAGGFAAAGRVLGIPKSRLSRRIAELEERLGARLLQRTTRQLKLTAVGERYLRHCQAMLLEAEMADEAVASMSSEPRGRLRVSSPVGLAHQMLPQVIGTFLTKFPQVQLEMSLMNRRVDLVSEGFDVALRVRDLGDEDPLLVTRRLRQAQLILVASPALVEGRRIDTPEDLKQLPVLGALEADRLVHMRLRKADGQSVELALEARLGIEDFVVRRACAVDGLGFTLLPSMYCEQDLHDGTLVELLPQWSLPDGWLLAVYPHRRGVLPAVRAWIDHLVEAFESCGERKI</sequence>
<evidence type="ECO:0000313" key="6">
    <source>
        <dbReference type="EMBL" id="QBZ89700.1"/>
    </source>
</evidence>
<dbReference type="SUPFAM" id="SSF46785">
    <property type="entry name" value="Winged helix' DNA-binding domain"/>
    <property type="match status" value="1"/>
</dbReference>
<dbReference type="PANTHER" id="PTHR30537:SF31">
    <property type="entry name" value="TRANSCRIPTIONAL REGULATOR, LYSR FAMILY"/>
    <property type="match status" value="1"/>
</dbReference>
<evidence type="ECO:0000313" key="7">
    <source>
        <dbReference type="EMBL" id="WGO95980.1"/>
    </source>
</evidence>
<accession>A0A4P7PG92</accession>
<dbReference type="GO" id="GO:0006351">
    <property type="term" value="P:DNA-templated transcription"/>
    <property type="evidence" value="ECO:0007669"/>
    <property type="project" value="TreeGrafter"/>
</dbReference>
<gene>
    <name evidence="6" type="ORF">EPZ47_13550</name>
    <name evidence="7" type="ORF">QCD61_13060</name>
</gene>
<reference evidence="7" key="4">
    <citation type="submission" date="2023-04" db="EMBL/GenBank/DDBJ databases">
        <authorList>
            <person name="Charles T.C."/>
            <person name="Cheng J."/>
            <person name="Lynch M."/>
            <person name="Van Dyk A."/>
        </authorList>
    </citation>
    <scope>NUCLEOTIDE SEQUENCE</scope>
    <source>
        <strain evidence="7">YsS1</strain>
    </source>
</reference>
<dbReference type="Gene3D" id="3.40.190.290">
    <property type="match status" value="1"/>
</dbReference>
<keyword evidence="4" id="KW-0804">Transcription</keyword>
<evidence type="ECO:0000256" key="1">
    <source>
        <dbReference type="ARBA" id="ARBA00009437"/>
    </source>
</evidence>
<dbReference type="EMBL" id="CP035088">
    <property type="protein sequence ID" value="QBZ89700.1"/>
    <property type="molecule type" value="Genomic_DNA"/>
</dbReference>
<proteinExistence type="inferred from homology"/>
<reference evidence="6 8" key="2">
    <citation type="journal article" date="2019" name="Front. Microbiol.">
        <title>In silico and Genetic Analyses of Cyclic Lipopeptide Synthetic Gene Clusters in Pseudomonas sp. 11K1.</title>
        <authorList>
            <person name="Zhao H."/>
            <person name="Liu Y.P."/>
            <person name="Zhang L.Q."/>
        </authorList>
    </citation>
    <scope>NUCLEOTIDE SEQUENCE [LARGE SCALE GENOMIC DNA]</scope>
    <source>
        <strain evidence="6 8">11K1</strain>
    </source>
</reference>
<dbReference type="PROSITE" id="PS50931">
    <property type="entry name" value="HTH_LYSR"/>
    <property type="match status" value="1"/>
</dbReference>
<dbReference type="KEGG" id="pvk:EPZ47_13550"/>
<evidence type="ECO:0000313" key="8">
    <source>
        <dbReference type="Proteomes" id="UP000296468"/>
    </source>
</evidence>
<dbReference type="PANTHER" id="PTHR30537">
    <property type="entry name" value="HTH-TYPE TRANSCRIPTIONAL REGULATOR"/>
    <property type="match status" value="1"/>
</dbReference>
<name>A0A4P7PG92_9PSED</name>
<dbReference type="Pfam" id="PF00126">
    <property type="entry name" value="HTH_1"/>
    <property type="match status" value="1"/>
</dbReference>
<dbReference type="SUPFAM" id="SSF53850">
    <property type="entry name" value="Periplasmic binding protein-like II"/>
    <property type="match status" value="1"/>
</dbReference>
<keyword evidence="3" id="KW-0238">DNA-binding</keyword>
<dbReference type="GO" id="GO:0043565">
    <property type="term" value="F:sequence-specific DNA binding"/>
    <property type="evidence" value="ECO:0007669"/>
    <property type="project" value="TreeGrafter"/>
</dbReference>
<dbReference type="Pfam" id="PF03466">
    <property type="entry name" value="LysR_substrate"/>
    <property type="match status" value="1"/>
</dbReference>
<keyword evidence="2" id="KW-0805">Transcription regulation</keyword>
<reference evidence="7 9" key="1">
    <citation type="journal article" date="2012" name="Appl. Soil Ecol.">
        <title>Isolation and characterization of new plant growth-promoting bacterial endophytes.</title>
        <authorList>
            <person name="Rashid S."/>
            <person name="Charles T.C."/>
            <person name="Glick B.R."/>
        </authorList>
    </citation>
    <scope>NUCLEOTIDE SEQUENCE [LARGE SCALE GENOMIC DNA]</scope>
    <source>
        <strain evidence="7 9">YsS1</strain>
    </source>
</reference>
<comment type="similarity">
    <text evidence="1">Belongs to the LysR transcriptional regulatory family.</text>
</comment>
<dbReference type="InterPro" id="IPR036390">
    <property type="entry name" value="WH_DNA-bd_sf"/>
</dbReference>
<dbReference type="InterPro" id="IPR000847">
    <property type="entry name" value="LysR_HTH_N"/>
</dbReference>
<keyword evidence="9" id="KW-1185">Reference proteome</keyword>
<dbReference type="OrthoDB" id="5671700at2"/>
<dbReference type="EMBL" id="CP123771">
    <property type="protein sequence ID" value="WGO95980.1"/>
    <property type="molecule type" value="Genomic_DNA"/>
</dbReference>
<evidence type="ECO:0000256" key="2">
    <source>
        <dbReference type="ARBA" id="ARBA00023015"/>
    </source>
</evidence>
<dbReference type="Proteomes" id="UP001227386">
    <property type="component" value="Chromosome"/>
</dbReference>
<evidence type="ECO:0000256" key="3">
    <source>
        <dbReference type="ARBA" id="ARBA00023125"/>
    </source>
</evidence>
<dbReference type="RefSeq" id="WP_135845239.1">
    <property type="nucleotide sequence ID" value="NZ_CP035088.1"/>
</dbReference>
<feature type="domain" description="HTH lysR-type" evidence="5">
    <location>
        <begin position="1"/>
        <end position="59"/>
    </location>
</feature>
<dbReference type="InterPro" id="IPR036388">
    <property type="entry name" value="WH-like_DNA-bd_sf"/>
</dbReference>
<dbReference type="Gene3D" id="1.10.10.10">
    <property type="entry name" value="Winged helix-like DNA-binding domain superfamily/Winged helix DNA-binding domain"/>
    <property type="match status" value="1"/>
</dbReference>